<dbReference type="EMBL" id="JAJFZT010000007">
    <property type="protein sequence ID" value="MCC3273254.1"/>
    <property type="molecule type" value="Genomic_DNA"/>
</dbReference>
<reference evidence="2" key="1">
    <citation type="submission" date="2021-10" db="EMBL/GenBank/DDBJ databases">
        <title>Novel species in genus Arthrobacter.</title>
        <authorList>
            <person name="Liu Y."/>
        </authorList>
    </citation>
    <scope>NUCLEOTIDE SEQUENCE</scope>
    <source>
        <strain evidence="2">Zg-Y462</strain>
        <strain evidence="4">zg-Y462</strain>
    </source>
</reference>
<keyword evidence="1" id="KW-0472">Membrane</keyword>
<protein>
    <recommendedName>
        <fullName evidence="6">Phosphatase PAP2 family protein</fullName>
    </recommendedName>
</protein>
<feature type="transmembrane region" description="Helical" evidence="1">
    <location>
        <begin position="21"/>
        <end position="38"/>
    </location>
</feature>
<evidence type="ECO:0000313" key="3">
    <source>
        <dbReference type="EMBL" id="UON92762.1"/>
    </source>
</evidence>
<feature type="transmembrane region" description="Helical" evidence="1">
    <location>
        <begin position="131"/>
        <end position="153"/>
    </location>
</feature>
<keyword evidence="1" id="KW-0812">Transmembrane</keyword>
<dbReference type="Proteomes" id="UP001155145">
    <property type="component" value="Unassembled WGS sequence"/>
</dbReference>
<evidence type="ECO:0000313" key="5">
    <source>
        <dbReference type="Proteomes" id="UP001155145"/>
    </source>
</evidence>
<feature type="transmembrane region" description="Helical" evidence="1">
    <location>
        <begin position="83"/>
        <end position="100"/>
    </location>
</feature>
<feature type="transmembrane region" description="Helical" evidence="1">
    <location>
        <begin position="106"/>
        <end position="124"/>
    </location>
</feature>
<accession>A0A9X1SBV9</accession>
<gene>
    <name evidence="2" type="ORF">LJ755_11000</name>
    <name evidence="3" type="ORF">MUK71_03705</name>
</gene>
<name>A0A9X1SBV9_9MICC</name>
<dbReference type="RefSeq" id="WP_227929095.1">
    <property type="nucleotide sequence ID" value="NZ_CP094984.1"/>
</dbReference>
<feature type="transmembrane region" description="Helical" evidence="1">
    <location>
        <begin position="173"/>
        <end position="193"/>
    </location>
</feature>
<sequence>MKTLEHPPAAQRSPAASWYSTILPPALVLAVLIIAAGIEAGLRLPGVLLLLVGIVVVPGVIYKGTKGWFRRRGISDRWRAATVAALMLAGAVVCYLLPVASPVPQTVTGLLLGNLGLVFFRRWLNVSAHVSVLTFGVLWMTATYGAGWAWLLILSPLMILSRVSLGEHSLREALSGAALGLATFCCFLAVMTWS</sequence>
<dbReference type="EMBL" id="CP094984">
    <property type="protein sequence ID" value="UON92762.1"/>
    <property type="molecule type" value="Genomic_DNA"/>
</dbReference>
<evidence type="ECO:0008006" key="6">
    <source>
        <dbReference type="Google" id="ProtNLM"/>
    </source>
</evidence>
<proteinExistence type="predicted"/>
<feature type="transmembrane region" description="Helical" evidence="1">
    <location>
        <begin position="44"/>
        <end position="62"/>
    </location>
</feature>
<dbReference type="AlphaFoldDB" id="A0A9X1SBV9"/>
<evidence type="ECO:0000313" key="4">
    <source>
        <dbReference type="Proteomes" id="UP000829758"/>
    </source>
</evidence>
<evidence type="ECO:0000256" key="1">
    <source>
        <dbReference type="SAM" id="Phobius"/>
    </source>
</evidence>
<keyword evidence="1" id="KW-1133">Transmembrane helix</keyword>
<evidence type="ECO:0000313" key="2">
    <source>
        <dbReference type="EMBL" id="MCC3273254.1"/>
    </source>
</evidence>
<organism evidence="2 5">
    <name type="scientific">Arthrobacter zhangbolii</name>
    <dbReference type="NCBI Taxonomy" id="2886936"/>
    <lineage>
        <taxon>Bacteria</taxon>
        <taxon>Bacillati</taxon>
        <taxon>Actinomycetota</taxon>
        <taxon>Actinomycetes</taxon>
        <taxon>Micrococcales</taxon>
        <taxon>Micrococcaceae</taxon>
        <taxon>Arthrobacter</taxon>
    </lineage>
</organism>
<keyword evidence="4" id="KW-1185">Reference proteome</keyword>
<dbReference type="Proteomes" id="UP000829758">
    <property type="component" value="Chromosome"/>
</dbReference>